<dbReference type="Gene3D" id="3.40.50.980">
    <property type="match status" value="2"/>
</dbReference>
<keyword evidence="8" id="KW-1185">Reference proteome</keyword>
<evidence type="ECO:0000256" key="4">
    <source>
        <dbReference type="ARBA" id="ARBA00022553"/>
    </source>
</evidence>
<dbReference type="KEGG" id="svl:Strvi_8298"/>
<keyword evidence="3" id="KW-0596">Phosphopantetheine</keyword>
<dbReference type="Pfam" id="PF00501">
    <property type="entry name" value="AMP-binding"/>
    <property type="match status" value="1"/>
</dbReference>
<dbReference type="GO" id="GO:0009366">
    <property type="term" value="C:enterobactin synthetase complex"/>
    <property type="evidence" value="ECO:0007669"/>
    <property type="project" value="TreeGrafter"/>
</dbReference>
<evidence type="ECO:0000259" key="6">
    <source>
        <dbReference type="PROSITE" id="PS50075"/>
    </source>
</evidence>
<dbReference type="InterPro" id="IPR020806">
    <property type="entry name" value="PKS_PP-bd"/>
</dbReference>
<proteinExistence type="inferred from homology"/>
<comment type="similarity">
    <text evidence="2">Belongs to the ATP-dependent AMP-binding enzyme family.</text>
</comment>
<dbReference type="CDD" id="cd17646">
    <property type="entry name" value="A_NRPS_AB3403-like"/>
    <property type="match status" value="1"/>
</dbReference>
<sequence length="1388" mass="150236">MENDSRSTGTFFDRGSILNGGNVQPAAPAARLPLSTGQSEIWFIEQLEPPESTTFRVGEYLEIQGPIDTEIFERALRRAVAEAEPYNVRVGEDDGEPWQILDPVTDWELPKLDLTGEDDPWAAAERWMKNDLATGALKLGDYPAFSFALLKVEPERFLWYQGTHHIVSDAGSAALLGRRTAEVYTALVAGTEPAEGERAEGETVFGSLQAMVDQDAEYRASPDFAKDRAYWLEHVGDSPRPARLSTHPTRELSTALRQTAYLSEEEAVELRAAARKYATHWSAMIIAATSLYLHRMTGKSDIILTLPVSGRTDATARTIPGMFANVVPLRIQVRADMRIRELVRQISREVRQALRHQRYRRIDLARDLRLPDGGNGLLGPHVNIMTYDYDFHFAGHRVKGHNLSNGTVEDLSIMGYDRSDGTGIRIDLNANSNLYTEDALIAHRERFLGLLRSLSDISDLQRTVGSLELLSAEERRRVLDAPGETAHPTSGALLPELLAAQAARTPDAQALVCADTVDDTVLSYAELDRAANRLARVLIARGAGPERTVGVALPRSADLVIALIAVLKTGAAYLPLDLDYPAERLAYMLDDAGPALVVTRADSAGALPARHGVGRLLLDVVDITGARDAVNVSAPAVAIDPEHPAYIIYTSGSTGRPKGVLVPHRAVANCLEWMQDAYGLAPGDRMLQKTPAGFDASVCEFFWPLLSGATLVVARPGGHKDPAYLARTVREQGITALQFVPSMLQAFLADPAAADACAGVLRRASSGGEALPRETAERFHERFPGVPLNNLYGPTETTIQIAHHPSAPRAEGPVPIGRPVWNTRMYVLDTALKPCPAGVTGELYVSGAQLARGYLGRRALTAERFVADPYGPPGTRMYRTGDLARRLPDGDVEYVGRTDGQVQLRGFRIELGEVEAALRTLPQVAEAAAAVRTDRPGDQRLVAYVTGAGDTPPDAATAREALGEVLPEHMVPSAVVVLGTLPLDANGKLDRAALPAPSFEAATGGRAPRTPREETLCALFGEVLGVDGVTIDDDFFLLGGHSLLASKLASQARATLATELSMRDLFEAPTVARLVARLDAVGPAEAQRQQPLDILLPLRGEGQRPPLFCVHPGGGLGWSYTGLLRHLAPDQPVYALQARGLTEPDVLPASVEEMAADYLRQIRTVQPAGPYHLLGWSFGGLIAHAMATRLQAQGEEVAVLAVVDAYPDNAQALPEAPELGKRQWLGVLLDDIGGGDIFAPGWLEAHPDGADGTADLVADLCRETGLPARLLEGETSFPLLDILLNDQELMRKFAPDRFHGDMLLFHAAKEIPGYRRDPLHVPDSWRPFVDGALTVHGVPDHHYRMMREESLARIGPVVAAALEAGRRALGTGRPAEHDRPVLSAAAMR</sequence>
<dbReference type="GO" id="GO:0043041">
    <property type="term" value="P:amino acid activation for nonribosomal peptide biosynthetic process"/>
    <property type="evidence" value="ECO:0007669"/>
    <property type="project" value="TreeGrafter"/>
</dbReference>
<dbReference type="InterPro" id="IPR036736">
    <property type="entry name" value="ACP-like_sf"/>
</dbReference>
<reference evidence="7" key="1">
    <citation type="submission" date="2011-08" db="EMBL/GenBank/DDBJ databases">
        <title>Complete sequence of chromosome of Streptomyces violaceusniger Tu 4113.</title>
        <authorList>
            <consortium name="US DOE Joint Genome Institute"/>
            <person name="Lucas S."/>
            <person name="Han J."/>
            <person name="Lapidus A."/>
            <person name="Cheng J.-F."/>
            <person name="Goodwin L."/>
            <person name="Pitluck S."/>
            <person name="Peters L."/>
            <person name="Ivanova N."/>
            <person name="Daligault H."/>
            <person name="Detter J.C."/>
            <person name="Han C."/>
            <person name="Tapia R."/>
            <person name="Land M."/>
            <person name="Hauser L."/>
            <person name="Kyrpides N."/>
            <person name="Ivanova N."/>
            <person name="Pagani I."/>
            <person name="Hagen A."/>
            <person name="Katz L."/>
            <person name="Fiedler H.-P."/>
            <person name="Keasling J."/>
            <person name="Fortman J."/>
            <person name="Woyke T."/>
        </authorList>
    </citation>
    <scope>NUCLEOTIDE SEQUENCE [LARGE SCALE GENOMIC DNA]</scope>
    <source>
        <strain evidence="7">Tu 4113</strain>
    </source>
</reference>
<dbReference type="InterPro" id="IPR020845">
    <property type="entry name" value="AMP-binding_CS"/>
</dbReference>
<dbReference type="FunFam" id="1.10.1200.10:FF:000005">
    <property type="entry name" value="Nonribosomal peptide synthetase 1"/>
    <property type="match status" value="1"/>
</dbReference>
<dbReference type="InterPro" id="IPR010071">
    <property type="entry name" value="AA_adenyl_dom"/>
</dbReference>
<dbReference type="InterPro" id="IPR023213">
    <property type="entry name" value="CAT-like_dom_sf"/>
</dbReference>
<dbReference type="FunFam" id="3.40.50.980:FF:000002">
    <property type="entry name" value="Enterobactin synthetase component F"/>
    <property type="match status" value="1"/>
</dbReference>
<dbReference type="SUPFAM" id="SSF53474">
    <property type="entry name" value="alpha/beta-Hydrolases"/>
    <property type="match status" value="1"/>
</dbReference>
<dbReference type="GO" id="GO:0009239">
    <property type="term" value="P:enterobactin biosynthetic process"/>
    <property type="evidence" value="ECO:0007669"/>
    <property type="project" value="TreeGrafter"/>
</dbReference>
<dbReference type="GO" id="GO:0047527">
    <property type="term" value="F:2,3-dihydroxybenzoate-serine ligase activity"/>
    <property type="evidence" value="ECO:0007669"/>
    <property type="project" value="TreeGrafter"/>
</dbReference>
<feature type="domain" description="Carrier" evidence="6">
    <location>
        <begin position="1007"/>
        <end position="1082"/>
    </location>
</feature>
<dbReference type="GO" id="GO:0031177">
    <property type="term" value="F:phosphopantetheine binding"/>
    <property type="evidence" value="ECO:0007669"/>
    <property type="project" value="InterPro"/>
</dbReference>
<evidence type="ECO:0000313" key="7">
    <source>
        <dbReference type="EMBL" id="AEM87618.1"/>
    </source>
</evidence>
<keyword evidence="4" id="KW-0597">Phosphoprotein</keyword>
<dbReference type="PANTHER" id="PTHR45527:SF1">
    <property type="entry name" value="FATTY ACID SYNTHASE"/>
    <property type="match status" value="1"/>
</dbReference>
<dbReference type="Gene3D" id="3.40.50.1820">
    <property type="entry name" value="alpha/beta hydrolase"/>
    <property type="match status" value="1"/>
</dbReference>
<dbReference type="SMART" id="SM00824">
    <property type="entry name" value="PKS_TE"/>
    <property type="match status" value="1"/>
</dbReference>
<dbReference type="PROSITE" id="PS00455">
    <property type="entry name" value="AMP_BINDING"/>
    <property type="match status" value="1"/>
</dbReference>
<dbReference type="SMART" id="SM00823">
    <property type="entry name" value="PKS_PP"/>
    <property type="match status" value="1"/>
</dbReference>
<dbReference type="Pfam" id="PF00550">
    <property type="entry name" value="PP-binding"/>
    <property type="match status" value="1"/>
</dbReference>
<protein>
    <submittedName>
        <fullName evidence="7">Amino acid adenylation domain protein</fullName>
    </submittedName>
</protein>
<accession>G2P0Z6</accession>
<comment type="cofactor">
    <cofactor evidence="1">
        <name>pantetheine 4'-phosphate</name>
        <dbReference type="ChEBI" id="CHEBI:47942"/>
    </cofactor>
</comment>
<dbReference type="InterPro" id="IPR001031">
    <property type="entry name" value="Thioesterase"/>
</dbReference>
<dbReference type="HOGENOM" id="CLU_000022_2_13_11"/>
<dbReference type="InterPro" id="IPR029058">
    <property type="entry name" value="AB_hydrolase_fold"/>
</dbReference>
<dbReference type="InterPro" id="IPR000873">
    <property type="entry name" value="AMP-dep_synth/lig_dom"/>
</dbReference>
<feature type="region of interest" description="Disordered" evidence="5">
    <location>
        <begin position="1369"/>
        <end position="1388"/>
    </location>
</feature>
<dbReference type="InterPro" id="IPR025110">
    <property type="entry name" value="AMP-bd_C"/>
</dbReference>
<dbReference type="Gene3D" id="3.30.559.10">
    <property type="entry name" value="Chloramphenicol acetyltransferase-like domain"/>
    <property type="match status" value="1"/>
</dbReference>
<evidence type="ECO:0000256" key="2">
    <source>
        <dbReference type="ARBA" id="ARBA00006432"/>
    </source>
</evidence>
<dbReference type="InterPro" id="IPR020802">
    <property type="entry name" value="TesA-like"/>
</dbReference>
<evidence type="ECO:0000256" key="1">
    <source>
        <dbReference type="ARBA" id="ARBA00001957"/>
    </source>
</evidence>
<dbReference type="Pfam" id="PF13193">
    <property type="entry name" value="AMP-binding_C"/>
    <property type="match status" value="1"/>
</dbReference>
<dbReference type="Pfam" id="PF00975">
    <property type="entry name" value="Thioesterase"/>
    <property type="match status" value="1"/>
</dbReference>
<gene>
    <name evidence="7" type="ORF">Strvi_8298</name>
</gene>
<dbReference type="InterPro" id="IPR045851">
    <property type="entry name" value="AMP-bd_C_sf"/>
</dbReference>
<name>G2P0Z6_STRV4</name>
<dbReference type="Proteomes" id="UP000008703">
    <property type="component" value="Chromosome"/>
</dbReference>
<dbReference type="FunFam" id="3.30.300.30:FF:000010">
    <property type="entry name" value="Enterobactin synthetase component F"/>
    <property type="match status" value="1"/>
</dbReference>
<organism evidence="7 8">
    <name type="scientific">Streptomyces violaceusniger (strain Tu 4113)</name>
    <dbReference type="NCBI Taxonomy" id="653045"/>
    <lineage>
        <taxon>Bacteria</taxon>
        <taxon>Bacillati</taxon>
        <taxon>Actinomycetota</taxon>
        <taxon>Actinomycetes</taxon>
        <taxon>Kitasatosporales</taxon>
        <taxon>Streptomycetaceae</taxon>
        <taxon>Streptomyces</taxon>
        <taxon>Streptomyces violaceusniger group</taxon>
    </lineage>
</organism>
<dbReference type="FunFam" id="3.40.50.12780:FF:000012">
    <property type="entry name" value="Non-ribosomal peptide synthetase"/>
    <property type="match status" value="1"/>
</dbReference>
<evidence type="ECO:0000256" key="5">
    <source>
        <dbReference type="SAM" id="MobiDB-lite"/>
    </source>
</evidence>
<dbReference type="PROSITE" id="PS50075">
    <property type="entry name" value="CARRIER"/>
    <property type="match status" value="1"/>
</dbReference>
<dbReference type="SUPFAM" id="SSF47336">
    <property type="entry name" value="ACP-like"/>
    <property type="match status" value="1"/>
</dbReference>
<dbReference type="PANTHER" id="PTHR45527">
    <property type="entry name" value="NONRIBOSOMAL PEPTIDE SYNTHETASE"/>
    <property type="match status" value="1"/>
</dbReference>
<dbReference type="InterPro" id="IPR009081">
    <property type="entry name" value="PP-bd_ACP"/>
</dbReference>
<dbReference type="Pfam" id="PF00668">
    <property type="entry name" value="Condensation"/>
    <property type="match status" value="1"/>
</dbReference>
<dbReference type="InterPro" id="IPR001242">
    <property type="entry name" value="Condensation_dom"/>
</dbReference>
<evidence type="ECO:0000313" key="8">
    <source>
        <dbReference type="Proteomes" id="UP000008703"/>
    </source>
</evidence>
<dbReference type="SUPFAM" id="SSF52777">
    <property type="entry name" value="CoA-dependent acyltransferases"/>
    <property type="match status" value="2"/>
</dbReference>
<evidence type="ECO:0000256" key="3">
    <source>
        <dbReference type="ARBA" id="ARBA00022450"/>
    </source>
</evidence>
<dbReference type="Gene3D" id="3.30.300.30">
    <property type="match status" value="1"/>
</dbReference>
<dbReference type="eggNOG" id="COG1020">
    <property type="taxonomic scope" value="Bacteria"/>
</dbReference>
<dbReference type="Gene3D" id="3.30.559.30">
    <property type="entry name" value="Nonribosomal peptide synthetase, condensation domain"/>
    <property type="match status" value="1"/>
</dbReference>
<dbReference type="Gene3D" id="2.30.38.10">
    <property type="entry name" value="Luciferase, Domain 3"/>
    <property type="match status" value="1"/>
</dbReference>
<dbReference type="GO" id="GO:0005829">
    <property type="term" value="C:cytosol"/>
    <property type="evidence" value="ECO:0007669"/>
    <property type="project" value="TreeGrafter"/>
</dbReference>
<dbReference type="GO" id="GO:0008610">
    <property type="term" value="P:lipid biosynthetic process"/>
    <property type="evidence" value="ECO:0007669"/>
    <property type="project" value="UniProtKB-ARBA"/>
</dbReference>
<dbReference type="NCBIfam" id="TIGR01733">
    <property type="entry name" value="AA-adenyl-dom"/>
    <property type="match status" value="1"/>
</dbReference>
<dbReference type="EMBL" id="CP002994">
    <property type="protein sequence ID" value="AEM87618.1"/>
    <property type="molecule type" value="Genomic_DNA"/>
</dbReference>
<dbReference type="FunFam" id="2.30.38.10:FF:000001">
    <property type="entry name" value="Non-ribosomal peptide synthetase PvdI"/>
    <property type="match status" value="1"/>
</dbReference>
<dbReference type="SUPFAM" id="SSF56801">
    <property type="entry name" value="Acetyl-CoA synthetase-like"/>
    <property type="match status" value="1"/>
</dbReference>